<name>A0A1Y0IBG9_9GAMM</name>
<dbReference type="InterPro" id="IPR036890">
    <property type="entry name" value="HATPase_C_sf"/>
</dbReference>
<evidence type="ECO:0000256" key="6">
    <source>
        <dbReference type="ARBA" id="ARBA00022777"/>
    </source>
</evidence>
<dbReference type="AlphaFoldDB" id="A0A1Y0IBG9"/>
<dbReference type="Pfam" id="PF02518">
    <property type="entry name" value="HATPase_c"/>
    <property type="match status" value="1"/>
</dbReference>
<keyword evidence="7" id="KW-0067">ATP-binding</keyword>
<dbReference type="Proteomes" id="UP000196027">
    <property type="component" value="Chromosome"/>
</dbReference>
<dbReference type="Gene3D" id="1.20.5.1930">
    <property type="match status" value="1"/>
</dbReference>
<evidence type="ECO:0000256" key="2">
    <source>
        <dbReference type="ARBA" id="ARBA00012438"/>
    </source>
</evidence>
<dbReference type="InterPro" id="IPR050482">
    <property type="entry name" value="Sensor_HK_TwoCompSys"/>
</dbReference>
<gene>
    <name evidence="10" type="ORF">OLMES_2704</name>
</gene>
<dbReference type="InterPro" id="IPR000014">
    <property type="entry name" value="PAS"/>
</dbReference>
<evidence type="ECO:0000259" key="9">
    <source>
        <dbReference type="PROSITE" id="PS50112"/>
    </source>
</evidence>
<dbReference type="InterPro" id="IPR011712">
    <property type="entry name" value="Sig_transdc_His_kin_sub3_dim/P"/>
</dbReference>
<keyword evidence="6 10" id="KW-0418">Kinase</keyword>
<evidence type="ECO:0000256" key="3">
    <source>
        <dbReference type="ARBA" id="ARBA00022553"/>
    </source>
</evidence>
<sequence>MTEDRSDDKPDVRFGKISPELITQVEGKTNPDFLHQIVDLQIHHVKVLQQNEALRLSQKELSDSLAHYRALYHAAPIAYLLMDRQWVIHDANKKTQDLLELHSRRITGKPLSNFISEESCSDYNWYHNAMLHKGVLPDGQLLLHLKSVDKIVLMLCRKICEISEVIDEASLCLAVLIDITELKTIESALLKVNLDFAHQVEVRTRQIAKSREQLHRFLQASTDAIITFNNRGLIQSVNAAATDMFGFSENELVGMDIAKLLPEQSTLFDKQFINFVQFQPAQSSREARETFGRKKDKSHFPVSVVLTMLSDQFDLTATIRDMSARVDLEKTIQRGQEEERERIGRDLHDSVAQHVVGVTLKARSLELQYKNSNAIIAQEMNALCASLENVTHEIREIVNNLLPAGLHGGNLLGALRRLVSHYETSNGIEVALQANQEPLIFDPMVAIQLFRITQEAFQNAWSHSQATRIVISIEEQKERLSLSISDNGIGLFSDGEFPLQANHHGRGIANMFYRARLIGAHLKIESPEQGGTCIKCEIDNT</sequence>
<dbReference type="Pfam" id="PF13188">
    <property type="entry name" value="PAS_8"/>
    <property type="match status" value="1"/>
</dbReference>
<dbReference type="SMART" id="SM00091">
    <property type="entry name" value="PAS"/>
    <property type="match status" value="2"/>
</dbReference>
<protein>
    <recommendedName>
        <fullName evidence="2">histidine kinase</fullName>
        <ecNumber evidence="2">2.7.13.3</ecNumber>
    </recommendedName>
</protein>
<evidence type="ECO:0000313" key="10">
    <source>
        <dbReference type="EMBL" id="ARU56754.1"/>
    </source>
</evidence>
<dbReference type="GO" id="GO:0000155">
    <property type="term" value="F:phosphorelay sensor kinase activity"/>
    <property type="evidence" value="ECO:0007669"/>
    <property type="project" value="InterPro"/>
</dbReference>
<dbReference type="PANTHER" id="PTHR24421:SF10">
    <property type="entry name" value="NITRATE_NITRITE SENSOR PROTEIN NARQ"/>
    <property type="match status" value="1"/>
</dbReference>
<keyword evidence="11" id="KW-1185">Reference proteome</keyword>
<comment type="catalytic activity">
    <reaction evidence="1">
        <text>ATP + protein L-histidine = ADP + protein N-phospho-L-histidine.</text>
        <dbReference type="EC" id="2.7.13.3"/>
    </reaction>
</comment>
<dbReference type="PROSITE" id="PS50112">
    <property type="entry name" value="PAS"/>
    <property type="match status" value="1"/>
</dbReference>
<dbReference type="Gene3D" id="3.30.565.10">
    <property type="entry name" value="Histidine kinase-like ATPase, C-terminal domain"/>
    <property type="match status" value="1"/>
</dbReference>
<reference evidence="10 11" key="1">
    <citation type="submission" date="2017-05" db="EMBL/GenBank/DDBJ databases">
        <title>Genomic insights into alkan degradation activity of Oleiphilus messinensis.</title>
        <authorList>
            <person name="Kozyavkin S.A."/>
            <person name="Slesarev A.I."/>
            <person name="Golyshin P.N."/>
            <person name="Korzhenkov A."/>
            <person name="Golyshina O.N."/>
            <person name="Toshchakov S.V."/>
        </authorList>
    </citation>
    <scope>NUCLEOTIDE SEQUENCE [LARGE SCALE GENOMIC DNA]</scope>
    <source>
        <strain evidence="10 11">ME102</strain>
    </source>
</reference>
<dbReference type="Gene3D" id="3.30.450.20">
    <property type="entry name" value="PAS domain"/>
    <property type="match status" value="2"/>
</dbReference>
<dbReference type="CDD" id="cd16917">
    <property type="entry name" value="HATPase_UhpB-NarQ-NarX-like"/>
    <property type="match status" value="1"/>
</dbReference>
<keyword evidence="4" id="KW-0808">Transferase</keyword>
<feature type="domain" description="PAS" evidence="9">
    <location>
        <begin position="210"/>
        <end position="254"/>
    </location>
</feature>
<evidence type="ECO:0000256" key="8">
    <source>
        <dbReference type="ARBA" id="ARBA00023012"/>
    </source>
</evidence>
<dbReference type="NCBIfam" id="TIGR00229">
    <property type="entry name" value="sensory_box"/>
    <property type="match status" value="2"/>
</dbReference>
<dbReference type="GO" id="GO:0006355">
    <property type="term" value="P:regulation of DNA-templated transcription"/>
    <property type="evidence" value="ECO:0007669"/>
    <property type="project" value="InterPro"/>
</dbReference>
<evidence type="ECO:0000256" key="1">
    <source>
        <dbReference type="ARBA" id="ARBA00000085"/>
    </source>
</evidence>
<dbReference type="InterPro" id="IPR035965">
    <property type="entry name" value="PAS-like_dom_sf"/>
</dbReference>
<accession>A0A1Y0IBG9</accession>
<dbReference type="KEGG" id="ome:OLMES_2704"/>
<organism evidence="10 11">
    <name type="scientific">Oleiphilus messinensis</name>
    <dbReference type="NCBI Taxonomy" id="141451"/>
    <lineage>
        <taxon>Bacteria</taxon>
        <taxon>Pseudomonadati</taxon>
        <taxon>Pseudomonadota</taxon>
        <taxon>Gammaproteobacteria</taxon>
        <taxon>Oceanospirillales</taxon>
        <taxon>Oleiphilaceae</taxon>
        <taxon>Oleiphilus</taxon>
    </lineage>
</organism>
<proteinExistence type="predicted"/>
<evidence type="ECO:0000313" key="11">
    <source>
        <dbReference type="Proteomes" id="UP000196027"/>
    </source>
</evidence>
<dbReference type="CDD" id="cd00130">
    <property type="entry name" value="PAS"/>
    <property type="match status" value="1"/>
</dbReference>
<dbReference type="GO" id="GO:0016020">
    <property type="term" value="C:membrane"/>
    <property type="evidence" value="ECO:0007669"/>
    <property type="project" value="InterPro"/>
</dbReference>
<dbReference type="SUPFAM" id="SSF55874">
    <property type="entry name" value="ATPase domain of HSP90 chaperone/DNA topoisomerase II/histidine kinase"/>
    <property type="match status" value="1"/>
</dbReference>
<dbReference type="EMBL" id="CP021425">
    <property type="protein sequence ID" value="ARU56754.1"/>
    <property type="molecule type" value="Genomic_DNA"/>
</dbReference>
<dbReference type="EC" id="2.7.13.3" evidence="2"/>
<evidence type="ECO:0000256" key="7">
    <source>
        <dbReference type="ARBA" id="ARBA00022840"/>
    </source>
</evidence>
<evidence type="ECO:0000256" key="4">
    <source>
        <dbReference type="ARBA" id="ARBA00022679"/>
    </source>
</evidence>
<dbReference type="InterPro" id="IPR003594">
    <property type="entry name" value="HATPase_dom"/>
</dbReference>
<dbReference type="Pfam" id="PF07730">
    <property type="entry name" value="HisKA_3"/>
    <property type="match status" value="1"/>
</dbReference>
<keyword evidence="3" id="KW-0597">Phosphoprotein</keyword>
<dbReference type="SUPFAM" id="SSF55785">
    <property type="entry name" value="PYP-like sensor domain (PAS domain)"/>
    <property type="match status" value="2"/>
</dbReference>
<dbReference type="Pfam" id="PF00989">
    <property type="entry name" value="PAS"/>
    <property type="match status" value="1"/>
</dbReference>
<dbReference type="PANTHER" id="PTHR24421">
    <property type="entry name" value="NITRATE/NITRITE SENSOR PROTEIN NARX-RELATED"/>
    <property type="match status" value="1"/>
</dbReference>
<dbReference type="GO" id="GO:0005524">
    <property type="term" value="F:ATP binding"/>
    <property type="evidence" value="ECO:0007669"/>
    <property type="project" value="UniProtKB-KW"/>
</dbReference>
<dbReference type="OrthoDB" id="9797605at2"/>
<keyword evidence="5" id="KW-0547">Nucleotide-binding</keyword>
<dbReference type="InterPro" id="IPR013767">
    <property type="entry name" value="PAS_fold"/>
</dbReference>
<dbReference type="GO" id="GO:0046983">
    <property type="term" value="F:protein dimerization activity"/>
    <property type="evidence" value="ECO:0007669"/>
    <property type="project" value="InterPro"/>
</dbReference>
<dbReference type="RefSeq" id="WP_087461717.1">
    <property type="nucleotide sequence ID" value="NZ_CP021425.1"/>
</dbReference>
<keyword evidence="8" id="KW-0902">Two-component regulatory system</keyword>
<evidence type="ECO:0000256" key="5">
    <source>
        <dbReference type="ARBA" id="ARBA00022741"/>
    </source>
</evidence>